<evidence type="ECO:0000256" key="7">
    <source>
        <dbReference type="ARBA" id="ARBA00023242"/>
    </source>
</evidence>
<dbReference type="AlphaFoldDB" id="A0AAV7JEU6"/>
<evidence type="ECO:0000313" key="11">
    <source>
        <dbReference type="EMBL" id="KAI6647324.1"/>
    </source>
</evidence>
<keyword evidence="4" id="KW-0963">Cytoplasm</keyword>
<dbReference type="Proteomes" id="UP001165289">
    <property type="component" value="Unassembled WGS sequence"/>
</dbReference>
<dbReference type="FunFam" id="3.30.70.330:FF:000198">
    <property type="entry name" value="CUGBP Elav-like family member 6 isoform X3"/>
    <property type="match status" value="1"/>
</dbReference>
<feature type="domain" description="RRM" evidence="10">
    <location>
        <begin position="102"/>
        <end position="182"/>
    </location>
</feature>
<evidence type="ECO:0000256" key="9">
    <source>
        <dbReference type="SAM" id="MobiDB-lite"/>
    </source>
</evidence>
<evidence type="ECO:0000313" key="12">
    <source>
        <dbReference type="Proteomes" id="UP001165289"/>
    </source>
</evidence>
<feature type="compositionally biased region" description="Basic residues" evidence="9">
    <location>
        <begin position="282"/>
        <end position="293"/>
    </location>
</feature>
<comment type="caution">
    <text evidence="11">The sequence shown here is derived from an EMBL/GenBank/DDBJ whole genome shotgun (WGS) entry which is preliminary data.</text>
</comment>
<dbReference type="InterPro" id="IPR000504">
    <property type="entry name" value="RRM_dom"/>
</dbReference>
<dbReference type="Pfam" id="PF00076">
    <property type="entry name" value="RRM_1"/>
    <property type="match status" value="3"/>
</dbReference>
<keyword evidence="6 8" id="KW-0694">RNA-binding</keyword>
<sequence length="459" mass="50441">MAEKNGVAKEDDVIKLFVGQIPKHYEREDIEEIMSEFGEIFEINVIRDKITNEHKGCAFITYVCRSAATNAQMELHEKRTLQGMSHAMQVKPANSEGTPEECKLFIGMISKLTTEEDLKKMFTPFGLIENITVLRYQDGQSKGCAFLKYRNKSMAQKAIKNIHHSQTMPGCSQPVVVKIADTERDKAVKKMQHQFNQALHVLGSMGPTPGMGHMTPSLPSMGNPLVNPESENEVRIVAGPAEYRLGALVYHQLLQQQLQNFQGIGSLITNQHTPHTGAAPGHHTHPHSHHGHQHSNALTSAHSLLQAHQGDASPPGISPRPSYPITLHDGMHAGIGQQDKIPIYGAGPQTGMNLLVTPNSSSPQRSGPDGSNLFIYHLPPEFSDTDLLSTFIHFGNIVSAKVFIDKQTSLSKCFGFVSYDNPLSAGTAIQSMNGFQIGNKRLKVQLKKSKTSSSTTKPY</sequence>
<comment type="similarity">
    <text evidence="3">Belongs to the CELF/BRUNOL family.</text>
</comment>
<name>A0AAV7JEU6_9METZ</name>
<proteinExistence type="inferred from homology"/>
<evidence type="ECO:0000256" key="1">
    <source>
        <dbReference type="ARBA" id="ARBA00004123"/>
    </source>
</evidence>
<dbReference type="Gene3D" id="3.30.70.330">
    <property type="match status" value="3"/>
</dbReference>
<feature type="domain" description="RRM" evidence="10">
    <location>
        <begin position="14"/>
        <end position="95"/>
    </location>
</feature>
<dbReference type="SMART" id="SM00360">
    <property type="entry name" value="RRM"/>
    <property type="match status" value="3"/>
</dbReference>
<feature type="region of interest" description="Disordered" evidence="9">
    <location>
        <begin position="269"/>
        <end position="327"/>
    </location>
</feature>
<keyword evidence="7" id="KW-0539">Nucleus</keyword>
<protein>
    <submittedName>
        <fullName evidence="11">Bruno</fullName>
    </submittedName>
</protein>
<dbReference type="EMBL" id="JAKMXF010000343">
    <property type="protein sequence ID" value="KAI6647324.1"/>
    <property type="molecule type" value="Genomic_DNA"/>
</dbReference>
<keyword evidence="12" id="KW-1185">Reference proteome</keyword>
<feature type="compositionally biased region" description="Low complexity" evidence="9">
    <location>
        <begin position="272"/>
        <end position="281"/>
    </location>
</feature>
<dbReference type="GO" id="GO:0003729">
    <property type="term" value="F:mRNA binding"/>
    <property type="evidence" value="ECO:0007669"/>
    <property type="project" value="UniProtKB-ARBA"/>
</dbReference>
<evidence type="ECO:0000256" key="5">
    <source>
        <dbReference type="ARBA" id="ARBA00022737"/>
    </source>
</evidence>
<evidence type="ECO:0000256" key="2">
    <source>
        <dbReference type="ARBA" id="ARBA00004496"/>
    </source>
</evidence>
<evidence type="ECO:0000256" key="4">
    <source>
        <dbReference type="ARBA" id="ARBA00022490"/>
    </source>
</evidence>
<evidence type="ECO:0000256" key="8">
    <source>
        <dbReference type="PROSITE-ProRule" id="PRU00176"/>
    </source>
</evidence>
<dbReference type="PROSITE" id="PS50102">
    <property type="entry name" value="RRM"/>
    <property type="match status" value="3"/>
</dbReference>
<dbReference type="GO" id="GO:0005634">
    <property type="term" value="C:nucleus"/>
    <property type="evidence" value="ECO:0007669"/>
    <property type="project" value="UniProtKB-SubCell"/>
</dbReference>
<dbReference type="InterPro" id="IPR012677">
    <property type="entry name" value="Nucleotide-bd_a/b_plait_sf"/>
</dbReference>
<accession>A0AAV7JEU6</accession>
<dbReference type="FunFam" id="3.30.70.330:FF:000383">
    <property type="entry name" value="Sex lethal, isoform D"/>
    <property type="match status" value="1"/>
</dbReference>
<evidence type="ECO:0000259" key="10">
    <source>
        <dbReference type="PROSITE" id="PS50102"/>
    </source>
</evidence>
<reference evidence="11 12" key="1">
    <citation type="journal article" date="2023" name="BMC Biol.">
        <title>The compact genome of the sponge Oopsacas minuta (Hexactinellida) is lacking key metazoan core genes.</title>
        <authorList>
            <person name="Santini S."/>
            <person name="Schenkelaars Q."/>
            <person name="Jourda C."/>
            <person name="Duchesne M."/>
            <person name="Belahbib H."/>
            <person name="Rocher C."/>
            <person name="Selva M."/>
            <person name="Riesgo A."/>
            <person name="Vervoort M."/>
            <person name="Leys S.P."/>
            <person name="Kodjabachian L."/>
            <person name="Le Bivic A."/>
            <person name="Borchiellini C."/>
            <person name="Claverie J.M."/>
            <person name="Renard E."/>
        </authorList>
    </citation>
    <scope>NUCLEOTIDE SEQUENCE [LARGE SCALE GENOMIC DNA]</scope>
    <source>
        <strain evidence="11">SPO-2</strain>
    </source>
</reference>
<dbReference type="GO" id="GO:0009967">
    <property type="term" value="P:positive regulation of signal transduction"/>
    <property type="evidence" value="ECO:0007669"/>
    <property type="project" value="UniProtKB-ARBA"/>
</dbReference>
<dbReference type="GO" id="GO:0005737">
    <property type="term" value="C:cytoplasm"/>
    <property type="evidence" value="ECO:0007669"/>
    <property type="project" value="UniProtKB-SubCell"/>
</dbReference>
<dbReference type="FunFam" id="3.30.70.330:FF:000010">
    <property type="entry name" value="CUGBP Elav-like family member 4 isoform 3"/>
    <property type="match status" value="1"/>
</dbReference>
<evidence type="ECO:0000256" key="6">
    <source>
        <dbReference type="ARBA" id="ARBA00022884"/>
    </source>
</evidence>
<keyword evidence="5" id="KW-0677">Repeat</keyword>
<feature type="domain" description="RRM" evidence="10">
    <location>
        <begin position="371"/>
        <end position="449"/>
    </location>
</feature>
<evidence type="ECO:0000256" key="3">
    <source>
        <dbReference type="ARBA" id="ARBA00009621"/>
    </source>
</evidence>
<gene>
    <name evidence="11" type="ORF">LOD99_12321</name>
</gene>
<dbReference type="InterPro" id="IPR035979">
    <property type="entry name" value="RBD_domain_sf"/>
</dbReference>
<dbReference type="SUPFAM" id="SSF54928">
    <property type="entry name" value="RNA-binding domain, RBD"/>
    <property type="match status" value="2"/>
</dbReference>
<dbReference type="PANTHER" id="PTHR24012">
    <property type="entry name" value="RNA BINDING PROTEIN"/>
    <property type="match status" value="1"/>
</dbReference>
<dbReference type="GO" id="GO:0010629">
    <property type="term" value="P:negative regulation of gene expression"/>
    <property type="evidence" value="ECO:0007669"/>
    <property type="project" value="UniProtKB-ARBA"/>
</dbReference>
<comment type="subcellular location">
    <subcellularLocation>
        <location evidence="2">Cytoplasm</location>
    </subcellularLocation>
    <subcellularLocation>
        <location evidence="1">Nucleus</location>
    </subcellularLocation>
</comment>
<organism evidence="11 12">
    <name type="scientific">Oopsacas minuta</name>
    <dbReference type="NCBI Taxonomy" id="111878"/>
    <lineage>
        <taxon>Eukaryota</taxon>
        <taxon>Metazoa</taxon>
        <taxon>Porifera</taxon>
        <taxon>Hexactinellida</taxon>
        <taxon>Hexasterophora</taxon>
        <taxon>Lyssacinosida</taxon>
        <taxon>Leucopsacidae</taxon>
        <taxon>Oopsacas</taxon>
    </lineage>
</organism>